<protein>
    <submittedName>
        <fullName evidence="2">Uncharacterized protein</fullName>
    </submittedName>
</protein>
<name>A0A6P1Z8X8_9BACT</name>
<gene>
    <name evidence="2" type="ORF">DQK91_22885</name>
</gene>
<accession>A0A6P1Z8X8</accession>
<organism evidence="2 3">
    <name type="scientific">Oceanidesulfovibrio marinus</name>
    <dbReference type="NCBI Taxonomy" id="370038"/>
    <lineage>
        <taxon>Bacteria</taxon>
        <taxon>Pseudomonadati</taxon>
        <taxon>Thermodesulfobacteriota</taxon>
        <taxon>Desulfovibrionia</taxon>
        <taxon>Desulfovibrionales</taxon>
        <taxon>Desulfovibrionaceae</taxon>
        <taxon>Oceanidesulfovibrio</taxon>
    </lineage>
</organism>
<dbReference type="AlphaFoldDB" id="A0A6P1Z8X8"/>
<feature type="transmembrane region" description="Helical" evidence="1">
    <location>
        <begin position="57"/>
        <end position="76"/>
    </location>
</feature>
<dbReference type="InterPro" id="IPR002758">
    <property type="entry name" value="Cation_antiport_E"/>
</dbReference>
<evidence type="ECO:0000313" key="2">
    <source>
        <dbReference type="EMBL" id="TVM26467.1"/>
    </source>
</evidence>
<reference evidence="2 3" key="1">
    <citation type="submission" date="2018-06" db="EMBL/GenBank/DDBJ databases">
        <title>Complete genome of Desulfovibrio marinus P48SEP.</title>
        <authorList>
            <person name="Crispim J.S."/>
            <person name="Vidigal P.M.P."/>
            <person name="Silva L.C.F."/>
            <person name="Araujo L.C."/>
            <person name="Laguardia C.N."/>
            <person name="Dias R.S."/>
            <person name="Sousa M.P."/>
            <person name="Paula S.O."/>
            <person name="Silva C."/>
        </authorList>
    </citation>
    <scope>NUCLEOTIDE SEQUENCE [LARGE SCALE GENOMIC DNA]</scope>
    <source>
        <strain evidence="2 3">P48SEP</strain>
    </source>
</reference>
<dbReference type="Proteomes" id="UP000434052">
    <property type="component" value="Unassembled WGS sequence"/>
</dbReference>
<dbReference type="Pfam" id="PF01899">
    <property type="entry name" value="MNHE"/>
    <property type="match status" value="1"/>
</dbReference>
<proteinExistence type="predicted"/>
<sequence>MIVVLMRITWLVLSNMRDSFHLTLGVISSAIVAWFSSDMLFGTAPVDKNSNVAWYRFPLYIPWLLWEIVQANLWVLY</sequence>
<dbReference type="GO" id="GO:0008324">
    <property type="term" value="F:monoatomic cation transmembrane transporter activity"/>
    <property type="evidence" value="ECO:0007669"/>
    <property type="project" value="InterPro"/>
</dbReference>
<feature type="transmembrane region" description="Helical" evidence="1">
    <location>
        <begin position="20"/>
        <end position="37"/>
    </location>
</feature>
<feature type="non-terminal residue" evidence="2">
    <location>
        <position position="77"/>
    </location>
</feature>
<evidence type="ECO:0000313" key="3">
    <source>
        <dbReference type="Proteomes" id="UP000434052"/>
    </source>
</evidence>
<dbReference type="GO" id="GO:0016020">
    <property type="term" value="C:membrane"/>
    <property type="evidence" value="ECO:0007669"/>
    <property type="project" value="InterPro"/>
</dbReference>
<comment type="caution">
    <text evidence="2">The sequence shown here is derived from an EMBL/GenBank/DDBJ whole genome shotgun (WGS) entry which is preliminary data.</text>
</comment>
<dbReference type="RefSeq" id="WP_328592867.1">
    <property type="nucleotide sequence ID" value="NZ_QMIF01000227.1"/>
</dbReference>
<keyword evidence="1" id="KW-0812">Transmembrane</keyword>
<evidence type="ECO:0000256" key="1">
    <source>
        <dbReference type="SAM" id="Phobius"/>
    </source>
</evidence>
<keyword evidence="1" id="KW-1133">Transmembrane helix</keyword>
<keyword evidence="1" id="KW-0472">Membrane</keyword>
<dbReference type="EMBL" id="QMIF01000227">
    <property type="protein sequence ID" value="TVM26467.1"/>
    <property type="molecule type" value="Genomic_DNA"/>
</dbReference>